<organism evidence="2 3">
    <name type="scientific">Streptomyces violaceusniger (strain Tu 4113)</name>
    <dbReference type="NCBI Taxonomy" id="653045"/>
    <lineage>
        <taxon>Bacteria</taxon>
        <taxon>Bacillati</taxon>
        <taxon>Actinomycetota</taxon>
        <taxon>Actinomycetes</taxon>
        <taxon>Kitasatosporales</taxon>
        <taxon>Streptomycetaceae</taxon>
        <taxon>Streptomyces</taxon>
        <taxon>Streptomyces violaceusniger group</taxon>
    </lineage>
</organism>
<evidence type="ECO:0000256" key="1">
    <source>
        <dbReference type="SAM" id="MobiDB-lite"/>
    </source>
</evidence>
<keyword evidence="3" id="KW-1185">Reference proteome</keyword>
<gene>
    <name evidence="2" type="ORF">Strvi_0045</name>
</gene>
<keyword evidence="2" id="KW-0614">Plasmid</keyword>
<feature type="compositionally biased region" description="Polar residues" evidence="1">
    <location>
        <begin position="141"/>
        <end position="159"/>
    </location>
</feature>
<feature type="compositionally biased region" description="Basic residues" evidence="1">
    <location>
        <begin position="109"/>
        <end position="119"/>
    </location>
</feature>
<reference evidence="2" key="1">
    <citation type="submission" date="2011-08" db="EMBL/GenBank/DDBJ databases">
        <title>Complete sequence of plasmid 2 of Streptomyces violaceusniger Tu 4113.</title>
        <authorList>
            <consortium name="US DOE Joint Genome Institute"/>
            <person name="Lucas S."/>
            <person name="Han J."/>
            <person name="Lapidus A."/>
            <person name="Cheng J.-F."/>
            <person name="Goodwin L."/>
            <person name="Pitluck S."/>
            <person name="Peters L."/>
            <person name="Ivanova N."/>
            <person name="Daligault H."/>
            <person name="Detter J.C."/>
            <person name="Han C."/>
            <person name="Tapia R."/>
            <person name="Land M."/>
            <person name="Hauser L."/>
            <person name="Kyrpides N."/>
            <person name="Ivanova N."/>
            <person name="Pagani I."/>
            <person name="Hagen A."/>
            <person name="Katz L."/>
            <person name="Fiedler H.-P."/>
            <person name="Keasling J."/>
            <person name="Fortman J."/>
            <person name="Woyke T."/>
        </authorList>
    </citation>
    <scope>NUCLEOTIDE SEQUENCE [LARGE SCALE GENOMIC DNA]</scope>
    <source>
        <strain evidence="2">Tu 4113</strain>
        <plasmid evidence="2">pSTRVI02</plasmid>
    </source>
</reference>
<evidence type="ECO:0000313" key="3">
    <source>
        <dbReference type="Proteomes" id="UP000008703"/>
    </source>
</evidence>
<geneLocation type="plasmid" evidence="2 3">
    <name>pSTRVI02</name>
</geneLocation>
<dbReference type="KEGG" id="svl:Strvi_0045"/>
<feature type="compositionally biased region" description="Low complexity" evidence="1">
    <location>
        <begin position="1"/>
        <end position="16"/>
    </location>
</feature>
<accession>G2PHM1</accession>
<sequence length="215" mass="22902">MWSQGSRRTGGSPSGREPSFAPKRWPLKPRAKVPEKDPTDPQDEANPALDKSASGGESSGSHGTGRGEDGRDSGSPSEQDVTVRRTEHHSDDHSEPHVSARRDLDGRRGVRGIRSRHRRDPGSDRAEMAADEEPDPGPTASIHTATGISMDSFRPTTFASEDGPQPNLPGTRPLRYVTPSKRSRAGISTARSRQLPGSAPVTSPLPCPGCQSGSS</sequence>
<protein>
    <submittedName>
        <fullName evidence="2">Uncharacterized protein</fullName>
    </submittedName>
</protein>
<proteinExistence type="predicted"/>
<feature type="compositionally biased region" description="Low complexity" evidence="1">
    <location>
        <begin position="52"/>
        <end position="61"/>
    </location>
</feature>
<dbReference type="EMBL" id="CP002996">
    <property type="protein sequence ID" value="AEM88822.1"/>
    <property type="molecule type" value="Genomic_DNA"/>
</dbReference>
<dbReference type="Proteomes" id="UP000008703">
    <property type="component" value="Plasmid pSTRVI02"/>
</dbReference>
<dbReference type="HOGENOM" id="CLU_1282649_0_0_11"/>
<dbReference type="AlphaFoldDB" id="G2PHM1"/>
<name>G2PHM1_STRV4</name>
<feature type="compositionally biased region" description="Basic and acidic residues" evidence="1">
    <location>
        <begin position="81"/>
        <end position="108"/>
    </location>
</feature>
<evidence type="ECO:0000313" key="2">
    <source>
        <dbReference type="EMBL" id="AEM88822.1"/>
    </source>
</evidence>
<feature type="region of interest" description="Disordered" evidence="1">
    <location>
        <begin position="1"/>
        <end position="215"/>
    </location>
</feature>